<dbReference type="SUPFAM" id="SSF56784">
    <property type="entry name" value="HAD-like"/>
    <property type="match status" value="1"/>
</dbReference>
<dbReference type="PANTHER" id="PTHR18901">
    <property type="entry name" value="2-DEOXYGLUCOSE-6-PHOSPHATE PHOSPHATASE 2"/>
    <property type="match status" value="1"/>
</dbReference>
<dbReference type="Gene3D" id="3.40.50.1000">
    <property type="entry name" value="HAD superfamily/HAD-like"/>
    <property type="match status" value="1"/>
</dbReference>
<name>A0A1F5HC92_9BACT</name>
<dbReference type="Gene3D" id="1.10.150.240">
    <property type="entry name" value="Putative phosphatase, domain 2"/>
    <property type="match status" value="1"/>
</dbReference>
<reference evidence="1 2" key="1">
    <citation type="journal article" date="2016" name="Nat. Commun.">
        <title>Thousands of microbial genomes shed light on interconnected biogeochemical processes in an aquifer system.</title>
        <authorList>
            <person name="Anantharaman K."/>
            <person name="Brown C.T."/>
            <person name="Hug L.A."/>
            <person name="Sharon I."/>
            <person name="Castelle C.J."/>
            <person name="Probst A.J."/>
            <person name="Thomas B.C."/>
            <person name="Singh A."/>
            <person name="Wilkins M.J."/>
            <person name="Karaoz U."/>
            <person name="Brodie E.L."/>
            <person name="Williams K.H."/>
            <person name="Hubbard S.S."/>
            <person name="Banfield J.F."/>
        </authorList>
    </citation>
    <scope>NUCLEOTIDE SEQUENCE [LARGE SCALE GENOMIC DNA]</scope>
</reference>
<dbReference type="NCBIfam" id="TIGR01549">
    <property type="entry name" value="HAD-SF-IA-v1"/>
    <property type="match status" value="1"/>
</dbReference>
<dbReference type="Proteomes" id="UP000176751">
    <property type="component" value="Unassembled WGS sequence"/>
</dbReference>
<accession>A0A1F5HC92</accession>
<dbReference type="InterPro" id="IPR023214">
    <property type="entry name" value="HAD_sf"/>
</dbReference>
<dbReference type="InterPro" id="IPR006439">
    <property type="entry name" value="HAD-SF_hydro_IA"/>
</dbReference>
<organism evidence="1 2">
    <name type="scientific">Candidatus Curtissbacteria bacterium RIFOXYA1_FULL_41_14</name>
    <dbReference type="NCBI Taxonomy" id="1797737"/>
    <lineage>
        <taxon>Bacteria</taxon>
        <taxon>Candidatus Curtissiibacteriota</taxon>
    </lineage>
</organism>
<dbReference type="InterPro" id="IPR023198">
    <property type="entry name" value="PGP-like_dom2"/>
</dbReference>
<dbReference type="AlphaFoldDB" id="A0A1F5HC92"/>
<dbReference type="STRING" id="1797737.A2196_02240"/>
<dbReference type="Pfam" id="PF13419">
    <property type="entry name" value="HAD_2"/>
    <property type="match status" value="1"/>
</dbReference>
<dbReference type="PRINTS" id="PR00413">
    <property type="entry name" value="HADHALOGNASE"/>
</dbReference>
<dbReference type="PANTHER" id="PTHR18901:SF38">
    <property type="entry name" value="PSEUDOURIDINE-5'-PHOSPHATASE"/>
    <property type="match status" value="1"/>
</dbReference>
<proteinExistence type="predicted"/>
<dbReference type="InterPro" id="IPR036412">
    <property type="entry name" value="HAD-like_sf"/>
</dbReference>
<evidence type="ECO:0008006" key="3">
    <source>
        <dbReference type="Google" id="ProtNLM"/>
    </source>
</evidence>
<protein>
    <recommendedName>
        <fullName evidence="3">Phosphatase</fullName>
    </recommendedName>
</protein>
<dbReference type="InterPro" id="IPR041492">
    <property type="entry name" value="HAD_2"/>
</dbReference>
<dbReference type="EMBL" id="MFCA01000025">
    <property type="protein sequence ID" value="OGE01682.1"/>
    <property type="molecule type" value="Genomic_DNA"/>
</dbReference>
<dbReference type="SFLD" id="SFLDG01135">
    <property type="entry name" value="C1.5.6:_HAD__Beta-PGM__Phospha"/>
    <property type="match status" value="1"/>
</dbReference>
<dbReference type="SFLD" id="SFLDS00003">
    <property type="entry name" value="Haloacid_Dehalogenase"/>
    <property type="match status" value="1"/>
</dbReference>
<dbReference type="NCBIfam" id="TIGR01509">
    <property type="entry name" value="HAD-SF-IA-v3"/>
    <property type="match status" value="1"/>
</dbReference>
<dbReference type="SFLD" id="SFLDG01129">
    <property type="entry name" value="C1.5:_HAD__Beta-PGM__Phosphata"/>
    <property type="match status" value="1"/>
</dbReference>
<evidence type="ECO:0000313" key="2">
    <source>
        <dbReference type="Proteomes" id="UP000176751"/>
    </source>
</evidence>
<gene>
    <name evidence="1" type="ORF">A2196_02240</name>
</gene>
<evidence type="ECO:0000313" key="1">
    <source>
        <dbReference type="EMBL" id="OGE01682.1"/>
    </source>
</evidence>
<sequence>MIKAVIYDMDDLMVNSYALHIEASDRVFQRHGVDQKKVPEHIRAGLVGMRVSDILKYLVDYLKLDVNLENLQEKRSAIFLDLVNKNLKTMPGLLQSLKLFKKNKFKIALASSGTKKYINVVLAKFKIADYFDVIVSGDDIKRGKPDPEIFSVAVKKLGLKPEETLVLEDATNGIEAAKSAGCKCIAVINKMTPPQNYSKADLAINSLEEIDMGLVKKV</sequence>
<comment type="caution">
    <text evidence="1">The sequence shown here is derived from an EMBL/GenBank/DDBJ whole genome shotgun (WGS) entry which is preliminary data.</text>
</comment>